<accession>A0ABT8T693</accession>
<keyword evidence="3" id="KW-1185">Reference proteome</keyword>
<dbReference type="InterPro" id="IPR000182">
    <property type="entry name" value="GNAT_dom"/>
</dbReference>
<gene>
    <name evidence="2" type="ORF">Q2362_03790</name>
</gene>
<protein>
    <recommendedName>
        <fullName evidence="1">N-acetyltransferase domain-containing protein</fullName>
    </recommendedName>
</protein>
<name>A0ABT8T693_9BACT</name>
<dbReference type="SUPFAM" id="SSF55729">
    <property type="entry name" value="Acyl-CoA N-acyltransferases (Nat)"/>
    <property type="match status" value="1"/>
</dbReference>
<dbReference type="EMBL" id="JAULJQ010000004">
    <property type="protein sequence ID" value="MDO2409222.1"/>
    <property type="molecule type" value="Genomic_DNA"/>
</dbReference>
<comment type="caution">
    <text evidence="2">The sequence shown here is derived from an EMBL/GenBank/DDBJ whole genome shotgun (WGS) entry which is preliminary data.</text>
</comment>
<evidence type="ECO:0000313" key="2">
    <source>
        <dbReference type="EMBL" id="MDO2409222.1"/>
    </source>
</evidence>
<organism evidence="2 3">
    <name type="scientific">Campylobacter magnus</name>
    <dbReference type="NCBI Taxonomy" id="3026462"/>
    <lineage>
        <taxon>Bacteria</taxon>
        <taxon>Pseudomonadati</taxon>
        <taxon>Campylobacterota</taxon>
        <taxon>Epsilonproteobacteria</taxon>
        <taxon>Campylobacterales</taxon>
        <taxon>Campylobacteraceae</taxon>
        <taxon>Campylobacter</taxon>
    </lineage>
</organism>
<sequence length="190" mass="22680">METQSFSRYGITLLRLRREDNEILRSWRNNPYNAMQMREQAGRKIGQEEQKAWFERIKNSKNAFYFIAHYKNKPIGCLSIKDIDWDELCGNPGSVFDPDFADENPIIKFCCEFASHDFYFEELKLDFTHTFVKNSNKQAIRYNKFIGYEHLEKFDENGFSYFKLSSNKYFETRNAALLTFRKVYDDTLGL</sequence>
<evidence type="ECO:0000313" key="3">
    <source>
        <dbReference type="Proteomes" id="UP001171111"/>
    </source>
</evidence>
<dbReference type="Pfam" id="PF13302">
    <property type="entry name" value="Acetyltransf_3"/>
    <property type="match status" value="1"/>
</dbReference>
<evidence type="ECO:0000259" key="1">
    <source>
        <dbReference type="Pfam" id="PF13302"/>
    </source>
</evidence>
<reference evidence="2 3" key="1">
    <citation type="submission" date="2023-06" db="EMBL/GenBank/DDBJ databases">
        <title>Campylobacter magnum sp. nov., isolated from cecal contents of domestic pigs (Sus scrofa domesticus).</title>
        <authorList>
            <person name="Papic B."/>
            <person name="Gruntar I."/>
        </authorList>
    </citation>
    <scope>NUCLEOTIDE SEQUENCE [LARGE SCALE GENOMIC DNA]</scope>
    <source>
        <strain evidence="3">34484-21</strain>
    </source>
</reference>
<dbReference type="InterPro" id="IPR016181">
    <property type="entry name" value="Acyl_CoA_acyltransferase"/>
</dbReference>
<dbReference type="RefSeq" id="WP_302244077.1">
    <property type="nucleotide sequence ID" value="NZ_JAULJQ010000004.1"/>
</dbReference>
<dbReference type="Proteomes" id="UP001171111">
    <property type="component" value="Unassembled WGS sequence"/>
</dbReference>
<feature type="domain" description="N-acetyltransferase" evidence="1">
    <location>
        <begin position="12"/>
        <end position="142"/>
    </location>
</feature>
<dbReference type="Gene3D" id="3.40.630.30">
    <property type="match status" value="1"/>
</dbReference>
<proteinExistence type="predicted"/>